<protein>
    <submittedName>
        <fullName evidence="2">Queuine tRNA-ribosyltransferase</fullName>
    </submittedName>
</protein>
<name>I7IH72_BABMR</name>
<keyword evidence="3" id="KW-1185">Reference proteome</keyword>
<dbReference type="InterPro" id="IPR002616">
    <property type="entry name" value="tRNA_ribo_trans-like"/>
</dbReference>
<dbReference type="GO" id="GO:0016740">
    <property type="term" value="F:transferase activity"/>
    <property type="evidence" value="ECO:0007669"/>
    <property type="project" value="UniProtKB-KW"/>
</dbReference>
<sequence length="377" mass="43512">MKVFVSNSTTGVRSGKLFGCVDTPCWSPLVNLHLPNGLMYTEFGQQMAPLLLTSNLTINYNQITDVIEITDSRITNNIKKVILKDDFDDIYIIIKCNDEFLQLITNGTVDNGINIVDCAPDSISKRVIKLGINEQHDEINGDHAKTSNKHGFRWLLKRDKYDLKDFKHLPIACKSYLRYVKKKRDLFTVSRENMDNIEGFEYKIAQNAPKEYIHMLINVLPNNKLKLIHLDDGRYKNVLYITSCGFDVIISDYPSKLSEMGLALLPYNYYASGSKCNADIVMESGDNERENSFTEIVDEYVINLRGETYANDYSNKITQYSPREETRGYIHHLLKCNETLATVLLQIHNNYMYAHFFQSLRESIEGHKFEEFISNFK</sequence>
<dbReference type="GO" id="GO:0006400">
    <property type="term" value="P:tRNA modification"/>
    <property type="evidence" value="ECO:0007669"/>
    <property type="project" value="InterPro"/>
</dbReference>
<evidence type="ECO:0000313" key="2">
    <source>
        <dbReference type="EMBL" id="CCF75307.1"/>
    </source>
</evidence>
<dbReference type="Gene3D" id="3.20.20.105">
    <property type="entry name" value="Queuine tRNA-ribosyltransferase-like"/>
    <property type="match status" value="1"/>
</dbReference>
<organism evidence="2 3">
    <name type="scientific">Babesia microti (strain RI)</name>
    <dbReference type="NCBI Taxonomy" id="1133968"/>
    <lineage>
        <taxon>Eukaryota</taxon>
        <taxon>Sar</taxon>
        <taxon>Alveolata</taxon>
        <taxon>Apicomplexa</taxon>
        <taxon>Aconoidasida</taxon>
        <taxon>Piroplasmida</taxon>
        <taxon>Babesiidae</taxon>
        <taxon>Babesia</taxon>
    </lineage>
</organism>
<dbReference type="Proteomes" id="UP000002899">
    <property type="component" value="Chromosome IV"/>
</dbReference>
<dbReference type="PANTHER" id="PTHR46064:SF1">
    <property type="entry name" value="QUEUINE TRNA-RIBOSYLTRANSFERASE ACCESSORY SUBUNIT 2"/>
    <property type="match status" value="1"/>
</dbReference>
<reference evidence="2 3" key="3">
    <citation type="journal article" date="2016" name="Sci. Rep.">
        <title>Genome-wide diversity and gene expression profiling of Babesia microti isolates identify polymorphic genes that mediate host-pathogen interactions.</title>
        <authorList>
            <person name="Silva J.C."/>
            <person name="Cornillot E."/>
            <person name="McCracken C."/>
            <person name="Usmani-Brown S."/>
            <person name="Dwivedi A."/>
            <person name="Ifeonu O.O."/>
            <person name="Crabtree J."/>
            <person name="Gotia H.T."/>
            <person name="Virji A.Z."/>
            <person name="Reynes C."/>
            <person name="Colinge J."/>
            <person name="Kumar V."/>
            <person name="Lawres L."/>
            <person name="Pazzi J.E."/>
            <person name="Pablo J.V."/>
            <person name="Hung C."/>
            <person name="Brancato J."/>
            <person name="Kumari P."/>
            <person name="Orvis J."/>
            <person name="Tretina K."/>
            <person name="Chibucos M."/>
            <person name="Ott S."/>
            <person name="Sadzewicz L."/>
            <person name="Sengamalay N."/>
            <person name="Shetty A.C."/>
            <person name="Su Q."/>
            <person name="Tallon L."/>
            <person name="Fraser C.M."/>
            <person name="Frutos R."/>
            <person name="Molina D.M."/>
            <person name="Krause P.J."/>
            <person name="Ben Mamoun C."/>
        </authorList>
    </citation>
    <scope>NUCLEOTIDE SEQUENCE [LARGE SCALE GENOMIC DNA]</scope>
    <source>
        <strain evidence="2 3">RI</strain>
    </source>
</reference>
<dbReference type="InterPro" id="IPR036511">
    <property type="entry name" value="TGT-like_sf"/>
</dbReference>
<dbReference type="RefSeq" id="XP_012649715.1">
    <property type="nucleotide sequence ID" value="XM_012794261.1"/>
</dbReference>
<proteinExistence type="predicted"/>
<dbReference type="OrthoDB" id="27601at2759"/>
<gene>
    <name evidence="2" type="ORF">BmR1_04g05545</name>
</gene>
<dbReference type="Pfam" id="PF01702">
    <property type="entry name" value="TGT"/>
    <property type="match status" value="1"/>
</dbReference>
<evidence type="ECO:0000313" key="3">
    <source>
        <dbReference type="Proteomes" id="UP000002899"/>
    </source>
</evidence>
<dbReference type="VEuPathDB" id="PiroplasmaDB:BmR1_04g05545"/>
<evidence type="ECO:0000259" key="1">
    <source>
        <dbReference type="Pfam" id="PF01702"/>
    </source>
</evidence>
<accession>I7IH72</accession>
<dbReference type="PANTHER" id="PTHR46064">
    <property type="entry name" value="QUEUINE TRNA-RIBOSYLTRANSFERASE ACCESSORY SUBUNIT 2"/>
    <property type="match status" value="1"/>
</dbReference>
<dbReference type="InterPro" id="IPR050852">
    <property type="entry name" value="Queuine_tRNA-ribosyltrfase"/>
</dbReference>
<reference evidence="2 3" key="2">
    <citation type="journal article" date="2013" name="PLoS ONE">
        <title>Whole genome mapping and re-organization of the nuclear and mitochondrial genomes of Babesia microti isolates.</title>
        <authorList>
            <person name="Cornillot E."/>
            <person name="Dassouli A."/>
            <person name="Garg A."/>
            <person name="Pachikara N."/>
            <person name="Randazzo S."/>
            <person name="Depoix D."/>
            <person name="Carcy B."/>
            <person name="Delbecq S."/>
            <person name="Frutos R."/>
            <person name="Silva J.C."/>
            <person name="Sutton R."/>
            <person name="Krause P.J."/>
            <person name="Mamoun C.B."/>
        </authorList>
    </citation>
    <scope>NUCLEOTIDE SEQUENCE [LARGE SCALE GENOMIC DNA]</scope>
    <source>
        <strain evidence="2 3">RI</strain>
    </source>
</reference>
<reference evidence="2 3" key="1">
    <citation type="journal article" date="2012" name="Nucleic Acids Res.">
        <title>Sequencing of the smallest Apicomplexan genome from the human pathogen Babesia microti.</title>
        <authorList>
            <person name="Cornillot E."/>
            <person name="Hadj-Kaddour K."/>
            <person name="Dassouli A."/>
            <person name="Noel B."/>
            <person name="Ranwez V."/>
            <person name="Vacherie B."/>
            <person name="Augagneur Y."/>
            <person name="Bres V."/>
            <person name="Duclos A."/>
            <person name="Randazzo S."/>
            <person name="Carcy B."/>
            <person name="Debierre-Grockiego F."/>
            <person name="Delbecq S."/>
            <person name="Moubri-Menage K."/>
            <person name="Shams-Eldin H."/>
            <person name="Usmani-Brown S."/>
            <person name="Bringaud F."/>
            <person name="Wincker P."/>
            <person name="Vivares C.P."/>
            <person name="Schwarz R.T."/>
            <person name="Schetters T.P."/>
            <person name="Krause P.J."/>
            <person name="Gorenflot A."/>
            <person name="Berry V."/>
            <person name="Barbe V."/>
            <person name="Ben Mamoun C."/>
        </authorList>
    </citation>
    <scope>NUCLEOTIDE SEQUENCE [LARGE SCALE GENOMIC DNA]</scope>
    <source>
        <strain evidence="2 3">RI</strain>
    </source>
</reference>
<dbReference type="GeneID" id="24425753"/>
<dbReference type="KEGG" id="bmic:BmR1_04g05545"/>
<dbReference type="SUPFAM" id="SSF51713">
    <property type="entry name" value="tRNA-guanine transglycosylase"/>
    <property type="match status" value="1"/>
</dbReference>
<dbReference type="EMBL" id="LN871599">
    <property type="protein sequence ID" value="CCF75307.1"/>
    <property type="molecule type" value="Genomic_DNA"/>
</dbReference>
<dbReference type="AlphaFoldDB" id="I7IH72"/>
<feature type="domain" description="tRNA-guanine(15) transglycosylase-like" evidence="1">
    <location>
        <begin position="198"/>
        <end position="376"/>
    </location>
</feature>